<dbReference type="InterPro" id="IPR007110">
    <property type="entry name" value="Ig-like_dom"/>
</dbReference>
<organism evidence="4 5">
    <name type="scientific">Hyalella azteca</name>
    <name type="common">Amphipod</name>
    <dbReference type="NCBI Taxonomy" id="294128"/>
    <lineage>
        <taxon>Eukaryota</taxon>
        <taxon>Metazoa</taxon>
        <taxon>Ecdysozoa</taxon>
        <taxon>Arthropoda</taxon>
        <taxon>Crustacea</taxon>
        <taxon>Multicrustacea</taxon>
        <taxon>Malacostraca</taxon>
        <taxon>Eumalacostraca</taxon>
        <taxon>Peracarida</taxon>
        <taxon>Amphipoda</taxon>
        <taxon>Senticaudata</taxon>
        <taxon>Talitrida</taxon>
        <taxon>Talitroidea</taxon>
        <taxon>Hyalellidae</taxon>
        <taxon>Hyalella</taxon>
    </lineage>
</organism>
<dbReference type="KEGG" id="hazt:108672446"/>
<feature type="signal peptide" evidence="2">
    <location>
        <begin position="1"/>
        <end position="40"/>
    </location>
</feature>
<feature type="domain" description="Ig-like" evidence="3">
    <location>
        <begin position="36"/>
        <end position="143"/>
    </location>
</feature>
<name>A0A979FXS3_HYAAZ</name>
<feature type="compositionally biased region" description="Polar residues" evidence="1">
    <location>
        <begin position="172"/>
        <end position="184"/>
    </location>
</feature>
<evidence type="ECO:0000256" key="1">
    <source>
        <dbReference type="SAM" id="MobiDB-lite"/>
    </source>
</evidence>
<reference evidence="5" key="1">
    <citation type="submission" date="2025-08" db="UniProtKB">
        <authorList>
            <consortium name="RefSeq"/>
        </authorList>
    </citation>
    <scope>IDENTIFICATION</scope>
    <source>
        <tissue evidence="5">Whole organism</tissue>
    </source>
</reference>
<dbReference type="OrthoDB" id="6343941at2759"/>
<evidence type="ECO:0000259" key="3">
    <source>
        <dbReference type="PROSITE" id="PS50835"/>
    </source>
</evidence>
<gene>
    <name evidence="5" type="primary">LOC108672446</name>
</gene>
<dbReference type="Proteomes" id="UP000694843">
    <property type="component" value="Unplaced"/>
</dbReference>
<dbReference type="InterPro" id="IPR036179">
    <property type="entry name" value="Ig-like_dom_sf"/>
</dbReference>
<dbReference type="PANTHER" id="PTHR21261:SF15">
    <property type="entry name" value="BEATEN PATH IIIA, ISOFORM D-RELATED"/>
    <property type="match status" value="1"/>
</dbReference>
<evidence type="ECO:0000313" key="5">
    <source>
        <dbReference type="RefSeq" id="XP_047741366.1"/>
    </source>
</evidence>
<sequence>MKNRRKSADIFTPLMTKVRRCVKLLLLLSSISVLMPRVEGSIRITDIFVPALKMAGESASLECRYKKSGGDKLYSIKWWRDSDQFYQYIPRNTPAKLPFNVSGINVNRRRHGVRGTNYGDQQTYSCSYSSSKHSCSDSSSKHSCSDSSSKHSCSYSSSKHSCSDSSSKDGFPTTNNSKQDNNEATQKKVDWVRRADNMTVIDPPDGGVGPGLSHRSVGPVIRVSGHTSLERTALEYKPGEVFEALCIASRAFPPADLAWYINGLRVPNHFLVPLQSMVPRPEAFNTFTTELWIKFQVEEVHFDRDGHMQLTCNATLARQYHTSAHILLKNPLMRRPMLSGFFSNACGSSPEGNVSACALCLLIIALVGPAKLCGESLKHFTTRTDNRGRLSRLLRSQIKKKEVYCKERIEVKDHNRIGIAMCKGIKTNSSPTIEQTANECMDAKIIV</sequence>
<dbReference type="PANTHER" id="PTHR21261">
    <property type="entry name" value="BEAT PROTEIN"/>
    <property type="match status" value="1"/>
</dbReference>
<dbReference type="SUPFAM" id="SSF48726">
    <property type="entry name" value="Immunoglobulin"/>
    <property type="match status" value="1"/>
</dbReference>
<dbReference type="AlphaFoldDB" id="A0A979FXS3"/>
<dbReference type="RefSeq" id="XP_047741366.1">
    <property type="nucleotide sequence ID" value="XM_047885410.1"/>
</dbReference>
<feature type="compositionally biased region" description="Low complexity" evidence="1">
    <location>
        <begin position="146"/>
        <end position="169"/>
    </location>
</feature>
<evidence type="ECO:0000313" key="4">
    <source>
        <dbReference type="Proteomes" id="UP000694843"/>
    </source>
</evidence>
<proteinExistence type="predicted"/>
<protein>
    <submittedName>
        <fullName evidence="5">Uncharacterized protein LOC108672446</fullName>
    </submittedName>
</protein>
<keyword evidence="2" id="KW-0732">Signal</keyword>
<keyword evidence="4" id="KW-1185">Reference proteome</keyword>
<feature type="chain" id="PRO_5037423777" evidence="2">
    <location>
        <begin position="41"/>
        <end position="447"/>
    </location>
</feature>
<dbReference type="GeneID" id="108672446"/>
<feature type="region of interest" description="Disordered" evidence="1">
    <location>
        <begin position="146"/>
        <end position="191"/>
    </location>
</feature>
<accession>A0A979FXS3</accession>
<evidence type="ECO:0000256" key="2">
    <source>
        <dbReference type="SAM" id="SignalP"/>
    </source>
</evidence>
<dbReference type="PROSITE" id="PS50835">
    <property type="entry name" value="IG_LIKE"/>
    <property type="match status" value="2"/>
</dbReference>
<feature type="domain" description="Ig-like" evidence="3">
    <location>
        <begin position="219"/>
        <end position="323"/>
    </location>
</feature>